<evidence type="ECO:0000313" key="2">
    <source>
        <dbReference type="Proteomes" id="UP001163321"/>
    </source>
</evidence>
<sequence length="161" mass="18301">MTRQVYFILLLVTTTIACSLPFSYADHSQTAYVKTTGATRDRNLRDSDKNSNKDIESIDADDEERWFERFSKLFRQIRPAFKTSGPKEEVSNVMVVEMMNILAKDPTVERVAIEIQKKPKLVERLVGAKDSGKRVAVYGVASASVLAAIFTVLLVYYKKYH</sequence>
<accession>A0ACC0WQF6</accession>
<protein>
    <submittedName>
        <fullName evidence="1">Uncharacterized protein</fullName>
    </submittedName>
</protein>
<evidence type="ECO:0000313" key="1">
    <source>
        <dbReference type="EMBL" id="KAI9920284.1"/>
    </source>
</evidence>
<proteinExistence type="predicted"/>
<reference evidence="1 2" key="1">
    <citation type="journal article" date="2022" name="bioRxiv">
        <title>The genome of the oomycete Peronosclerospora sorghi, a cosmopolitan pathogen of maize and sorghum, is inflated with dispersed pseudogenes.</title>
        <authorList>
            <person name="Fletcher K."/>
            <person name="Martin F."/>
            <person name="Isakeit T."/>
            <person name="Cavanaugh K."/>
            <person name="Magill C."/>
            <person name="Michelmore R."/>
        </authorList>
    </citation>
    <scope>NUCLEOTIDE SEQUENCE [LARGE SCALE GENOMIC DNA]</scope>
    <source>
        <strain evidence="1">P6</strain>
    </source>
</reference>
<comment type="caution">
    <text evidence="1">The sequence shown here is derived from an EMBL/GenBank/DDBJ whole genome shotgun (WGS) entry which is preliminary data.</text>
</comment>
<keyword evidence="2" id="KW-1185">Reference proteome</keyword>
<organism evidence="1 2">
    <name type="scientific">Peronosclerospora sorghi</name>
    <dbReference type="NCBI Taxonomy" id="230839"/>
    <lineage>
        <taxon>Eukaryota</taxon>
        <taxon>Sar</taxon>
        <taxon>Stramenopiles</taxon>
        <taxon>Oomycota</taxon>
        <taxon>Peronosporomycetes</taxon>
        <taxon>Peronosporales</taxon>
        <taxon>Peronosporaceae</taxon>
        <taxon>Peronosclerospora</taxon>
    </lineage>
</organism>
<gene>
    <name evidence="1" type="ORF">PsorP6_015531</name>
</gene>
<dbReference type="EMBL" id="CM047589">
    <property type="protein sequence ID" value="KAI9920284.1"/>
    <property type="molecule type" value="Genomic_DNA"/>
</dbReference>
<dbReference type="Proteomes" id="UP001163321">
    <property type="component" value="Chromosome 10"/>
</dbReference>
<name>A0ACC0WQF6_9STRA</name>